<dbReference type="Pfam" id="PF01185">
    <property type="entry name" value="Hydrophobin"/>
    <property type="match status" value="1"/>
</dbReference>
<keyword evidence="8" id="KW-1185">Reference proteome</keyword>
<keyword evidence="5 6" id="KW-1015">Disulfide bond</keyword>
<keyword evidence="3 6" id="KW-0134">Cell wall</keyword>
<dbReference type="InParanoid" id="A0A0H2RCR5"/>
<evidence type="ECO:0000256" key="2">
    <source>
        <dbReference type="ARBA" id="ARBA00010446"/>
    </source>
</evidence>
<feature type="non-terminal residue" evidence="7">
    <location>
        <position position="80"/>
    </location>
</feature>
<evidence type="ECO:0000313" key="8">
    <source>
        <dbReference type="Proteomes" id="UP000053477"/>
    </source>
</evidence>
<dbReference type="AlphaFoldDB" id="A0A0H2RCR5"/>
<evidence type="ECO:0000256" key="3">
    <source>
        <dbReference type="ARBA" id="ARBA00022512"/>
    </source>
</evidence>
<comment type="similarity">
    <text evidence="2 6">Belongs to the fungal hydrophobin family.</text>
</comment>
<evidence type="ECO:0000256" key="4">
    <source>
        <dbReference type="ARBA" id="ARBA00022525"/>
    </source>
</evidence>
<proteinExistence type="inferred from homology"/>
<dbReference type="Proteomes" id="UP000053477">
    <property type="component" value="Unassembled WGS sequence"/>
</dbReference>
<dbReference type="EMBL" id="KQ086051">
    <property type="protein sequence ID" value="KLO09584.1"/>
    <property type="molecule type" value="Genomic_DNA"/>
</dbReference>
<sequence length="80" mass="7995">CTTGPIQCCNSVVSASDPDASILLGLLGIVLQNDNLLVGIGCSPITVIGVDSGSCSSQPVCCENNSFNGLIAIGCDPINI</sequence>
<accession>A0A0H2RCR5</accession>
<name>A0A0H2RCR5_9AGAM</name>
<feature type="non-terminal residue" evidence="7">
    <location>
        <position position="1"/>
    </location>
</feature>
<dbReference type="CDD" id="cd23507">
    <property type="entry name" value="hydrophobin_I"/>
    <property type="match status" value="1"/>
</dbReference>
<evidence type="ECO:0000256" key="5">
    <source>
        <dbReference type="ARBA" id="ARBA00023157"/>
    </source>
</evidence>
<dbReference type="GO" id="GO:0005199">
    <property type="term" value="F:structural constituent of cell wall"/>
    <property type="evidence" value="ECO:0007669"/>
    <property type="project" value="InterPro"/>
</dbReference>
<dbReference type="SMART" id="SM00075">
    <property type="entry name" value="HYDRO"/>
    <property type="match status" value="1"/>
</dbReference>
<dbReference type="OrthoDB" id="4225815at2759"/>
<reference evidence="7 8" key="1">
    <citation type="submission" date="2015-04" db="EMBL/GenBank/DDBJ databases">
        <title>Complete genome sequence of Schizopora paradoxa KUC8140, a cosmopolitan wood degrader in East Asia.</title>
        <authorList>
            <consortium name="DOE Joint Genome Institute"/>
            <person name="Min B."/>
            <person name="Park H."/>
            <person name="Jang Y."/>
            <person name="Kim J.-J."/>
            <person name="Kim K.H."/>
            <person name="Pangilinan J."/>
            <person name="Lipzen A."/>
            <person name="Riley R."/>
            <person name="Grigoriev I.V."/>
            <person name="Spatafora J.W."/>
            <person name="Choi I.-G."/>
        </authorList>
    </citation>
    <scope>NUCLEOTIDE SEQUENCE [LARGE SCALE GENOMIC DNA]</scope>
    <source>
        <strain evidence="7 8">KUC8140</strain>
    </source>
</reference>
<dbReference type="GO" id="GO:0009277">
    <property type="term" value="C:fungal-type cell wall"/>
    <property type="evidence" value="ECO:0007669"/>
    <property type="project" value="InterPro"/>
</dbReference>
<dbReference type="InterPro" id="IPR001338">
    <property type="entry name" value="Class_I_Hydrophobin"/>
</dbReference>
<evidence type="ECO:0000313" key="7">
    <source>
        <dbReference type="EMBL" id="KLO09584.1"/>
    </source>
</evidence>
<gene>
    <name evidence="7" type="ORF">SCHPADRAFT_797625</name>
</gene>
<keyword evidence="4 6" id="KW-0964">Secreted</keyword>
<dbReference type="STRING" id="27342.A0A0H2RCR5"/>
<comment type="subcellular location">
    <subcellularLocation>
        <location evidence="1 6">Secreted</location>
        <location evidence="1 6">Cell wall</location>
    </subcellularLocation>
</comment>
<evidence type="ECO:0000256" key="6">
    <source>
        <dbReference type="RuleBase" id="RU365009"/>
    </source>
</evidence>
<organism evidence="7 8">
    <name type="scientific">Schizopora paradoxa</name>
    <dbReference type="NCBI Taxonomy" id="27342"/>
    <lineage>
        <taxon>Eukaryota</taxon>
        <taxon>Fungi</taxon>
        <taxon>Dikarya</taxon>
        <taxon>Basidiomycota</taxon>
        <taxon>Agaricomycotina</taxon>
        <taxon>Agaricomycetes</taxon>
        <taxon>Hymenochaetales</taxon>
        <taxon>Schizoporaceae</taxon>
        <taxon>Schizopora</taxon>
    </lineage>
</organism>
<keyword evidence="6" id="KW-0732">Signal</keyword>
<evidence type="ECO:0000256" key="1">
    <source>
        <dbReference type="ARBA" id="ARBA00004191"/>
    </source>
</evidence>
<protein>
    <recommendedName>
        <fullName evidence="6">Hydrophobin</fullName>
    </recommendedName>
</protein>